<dbReference type="Pfam" id="PF04716">
    <property type="entry name" value="ETC_C1_NDUFA5"/>
    <property type="match status" value="1"/>
</dbReference>
<keyword evidence="6" id="KW-0249">Electron transport</keyword>
<dbReference type="EMBL" id="CAACVS010000385">
    <property type="protein sequence ID" value="VEU41783.1"/>
    <property type="molecule type" value="Genomic_DNA"/>
</dbReference>
<keyword evidence="5" id="KW-0999">Mitochondrion inner membrane</keyword>
<evidence type="ECO:0000256" key="7">
    <source>
        <dbReference type="ARBA" id="ARBA00023128"/>
    </source>
</evidence>
<accession>A0A448ZIB4</accession>
<evidence type="ECO:0000313" key="9">
    <source>
        <dbReference type="EMBL" id="VEU41783.1"/>
    </source>
</evidence>
<keyword evidence="10" id="KW-1185">Reference proteome</keyword>
<keyword evidence="8" id="KW-0472">Membrane</keyword>
<keyword evidence="7" id="KW-0496">Mitochondrion</keyword>
<evidence type="ECO:0000313" key="10">
    <source>
        <dbReference type="Proteomes" id="UP000291116"/>
    </source>
</evidence>
<evidence type="ECO:0000256" key="8">
    <source>
        <dbReference type="ARBA" id="ARBA00023136"/>
    </source>
</evidence>
<evidence type="ECO:0000256" key="2">
    <source>
        <dbReference type="ARBA" id="ARBA00010261"/>
    </source>
</evidence>
<evidence type="ECO:0000256" key="1">
    <source>
        <dbReference type="ARBA" id="ARBA00004443"/>
    </source>
</evidence>
<dbReference type="GO" id="GO:0022904">
    <property type="term" value="P:respiratory electron transport chain"/>
    <property type="evidence" value="ECO:0007669"/>
    <property type="project" value="InterPro"/>
</dbReference>
<evidence type="ECO:0000256" key="5">
    <source>
        <dbReference type="ARBA" id="ARBA00022792"/>
    </source>
</evidence>
<dbReference type="InterPro" id="IPR006806">
    <property type="entry name" value="NDUFA5"/>
</dbReference>
<comment type="subcellular location">
    <subcellularLocation>
        <location evidence="1">Mitochondrion inner membrane</location>
        <topology evidence="1">Peripheral membrane protein</topology>
        <orientation evidence="1">Matrix side</orientation>
    </subcellularLocation>
</comment>
<evidence type="ECO:0000256" key="6">
    <source>
        <dbReference type="ARBA" id="ARBA00022982"/>
    </source>
</evidence>
<reference evidence="9 10" key="1">
    <citation type="submission" date="2019-01" db="EMBL/GenBank/DDBJ databases">
        <authorList>
            <person name="Ferrante I. M."/>
        </authorList>
    </citation>
    <scope>NUCLEOTIDE SEQUENCE [LARGE SCALE GENOMIC DNA]</scope>
    <source>
        <strain evidence="9 10">B856</strain>
    </source>
</reference>
<protein>
    <submittedName>
        <fullName evidence="9">Uncharacterized protein</fullName>
    </submittedName>
</protein>
<dbReference type="Proteomes" id="UP000291116">
    <property type="component" value="Unassembled WGS sequence"/>
</dbReference>
<sequence>MFSRIASTTAKRVASLQTARGSQFARTSCAAFSTAEVVPGVGAGKTSTGIVGLPADPDAVSNIISAYQALLDRMAASDLPENAQYRVDLENISNYRIKIATENPDDPEMVEELCQCGQVEELVQQAELEMSVLEMYLKERLWEEIDYEVDVEVEHNPDPSKDGEGLGDEA</sequence>
<evidence type="ECO:0000256" key="3">
    <source>
        <dbReference type="ARBA" id="ARBA00022448"/>
    </source>
</evidence>
<dbReference type="GO" id="GO:0005743">
    <property type="term" value="C:mitochondrial inner membrane"/>
    <property type="evidence" value="ECO:0007669"/>
    <property type="project" value="UniProtKB-SubCell"/>
</dbReference>
<dbReference type="AlphaFoldDB" id="A0A448ZIB4"/>
<gene>
    <name evidence="9" type="ORF">PSNMU_V1.4_AUG-EV-PASAV3_0087290</name>
</gene>
<proteinExistence type="inferred from homology"/>
<evidence type="ECO:0000256" key="4">
    <source>
        <dbReference type="ARBA" id="ARBA00022660"/>
    </source>
</evidence>
<organism evidence="9 10">
    <name type="scientific">Pseudo-nitzschia multistriata</name>
    <dbReference type="NCBI Taxonomy" id="183589"/>
    <lineage>
        <taxon>Eukaryota</taxon>
        <taxon>Sar</taxon>
        <taxon>Stramenopiles</taxon>
        <taxon>Ochrophyta</taxon>
        <taxon>Bacillariophyta</taxon>
        <taxon>Bacillariophyceae</taxon>
        <taxon>Bacillariophycidae</taxon>
        <taxon>Bacillariales</taxon>
        <taxon>Bacillariaceae</taxon>
        <taxon>Pseudo-nitzschia</taxon>
    </lineage>
</organism>
<dbReference type="PANTHER" id="PTHR12653:SF0">
    <property type="entry name" value="NADH DEHYDROGENASE [UBIQUINONE] 1 ALPHA SUBCOMPLEX SUBUNIT 5"/>
    <property type="match status" value="1"/>
</dbReference>
<keyword evidence="4" id="KW-0679">Respiratory chain</keyword>
<dbReference type="OrthoDB" id="286811at2759"/>
<keyword evidence="3" id="KW-0813">Transport</keyword>
<dbReference type="PANTHER" id="PTHR12653">
    <property type="entry name" value="NADH-UBIQUINONE OXIDOREDUCTASE 13 KD-B SUBUNIT"/>
    <property type="match status" value="1"/>
</dbReference>
<name>A0A448ZIB4_9STRA</name>
<comment type="similarity">
    <text evidence="2">Belongs to the complex I NDUFA5 subunit family.</text>
</comment>